<protein>
    <submittedName>
        <fullName evidence="3">Superfamily II DNA or RNA helicase</fullName>
    </submittedName>
</protein>
<evidence type="ECO:0000313" key="4">
    <source>
        <dbReference type="Proteomes" id="UP000704762"/>
    </source>
</evidence>
<evidence type="ECO:0000259" key="1">
    <source>
        <dbReference type="PROSITE" id="PS51192"/>
    </source>
</evidence>
<dbReference type="SUPFAM" id="SSF52540">
    <property type="entry name" value="P-loop containing nucleoside triphosphate hydrolases"/>
    <property type="match status" value="1"/>
</dbReference>
<dbReference type="Proteomes" id="UP000704762">
    <property type="component" value="Unassembled WGS sequence"/>
</dbReference>
<proteinExistence type="predicted"/>
<dbReference type="CDD" id="cd18799">
    <property type="entry name" value="SF2_C_EcoAI-like"/>
    <property type="match status" value="1"/>
</dbReference>
<feature type="domain" description="Helicase ATP-binding" evidence="1">
    <location>
        <begin position="296"/>
        <end position="451"/>
    </location>
</feature>
<dbReference type="PANTHER" id="PTHR47962:SF7">
    <property type="entry name" value="MITOCHONDRIAL ATP-DEPENDENT HELICASE IRC3-RELATED"/>
    <property type="match status" value="1"/>
</dbReference>
<dbReference type="SUPFAM" id="SSF56024">
    <property type="entry name" value="Phospholipase D/nuclease"/>
    <property type="match status" value="1"/>
</dbReference>
<dbReference type="Pfam" id="PF13091">
    <property type="entry name" value="PLDc_2"/>
    <property type="match status" value="1"/>
</dbReference>
<dbReference type="Gene3D" id="3.40.50.300">
    <property type="entry name" value="P-loop containing nucleotide triphosphate hydrolases"/>
    <property type="match status" value="2"/>
</dbReference>
<dbReference type="EMBL" id="JAFBCF010000001">
    <property type="protein sequence ID" value="MBM7797868.1"/>
    <property type="molecule type" value="Genomic_DNA"/>
</dbReference>
<dbReference type="CDD" id="cd18032">
    <property type="entry name" value="DEXHc_RE_I_III_res"/>
    <property type="match status" value="1"/>
</dbReference>
<dbReference type="Pfam" id="PF04851">
    <property type="entry name" value="ResIII"/>
    <property type="match status" value="1"/>
</dbReference>
<keyword evidence="3" id="KW-0067">ATP-binding</keyword>
<dbReference type="GO" id="GO:0004386">
    <property type="term" value="F:helicase activity"/>
    <property type="evidence" value="ECO:0007669"/>
    <property type="project" value="UniProtKB-KW"/>
</dbReference>
<organism evidence="3 4">
    <name type="scientific">Microlunatus panaciterrae</name>
    <dbReference type="NCBI Taxonomy" id="400768"/>
    <lineage>
        <taxon>Bacteria</taxon>
        <taxon>Bacillati</taxon>
        <taxon>Actinomycetota</taxon>
        <taxon>Actinomycetes</taxon>
        <taxon>Propionibacteriales</taxon>
        <taxon>Propionibacteriaceae</taxon>
        <taxon>Microlunatus</taxon>
    </lineage>
</organism>
<comment type="caution">
    <text evidence="3">The sequence shown here is derived from an EMBL/GenBank/DDBJ whole genome shotgun (WGS) entry which is preliminary data.</text>
</comment>
<dbReference type="PANTHER" id="PTHR47962">
    <property type="entry name" value="ATP-DEPENDENT HELICASE LHR-RELATED-RELATED"/>
    <property type="match status" value="1"/>
</dbReference>
<dbReference type="PROSITE" id="PS51194">
    <property type="entry name" value="HELICASE_CTER"/>
    <property type="match status" value="1"/>
</dbReference>
<dbReference type="Pfam" id="PF00271">
    <property type="entry name" value="Helicase_C"/>
    <property type="match status" value="1"/>
</dbReference>
<feature type="domain" description="Helicase C-terminal" evidence="2">
    <location>
        <begin position="510"/>
        <end position="659"/>
    </location>
</feature>
<sequence length="1006" mass="112504">MARHLDLSPTFGPIPQSEIPDVLARHVGTVVGRELAGKSAEEQKSLVNAIIATYATEHDVLVELDRLIAVHRHGEFRGRRYQRPHTPLSETSLLTNSPGEPNISFEIKTELASADAVDLLCAFIRFAGVRIIKEQLAELRSFGIPLRVITTTYRGVTERRALDLLVRDLGAEVKVCYDEHTTRLHAKAWLIKRNSGYDTGFVGSSNLSRSALLDGLEWNVRISSVATPSLIRKFDATFETYWNSPLFETYDPDVDADRFDLAIRRSQGSNEQIIVSGLEVHARPHQELMLEALEAERVLHDRHRNLLVAATGTGKTVVAALDYRRIVQQLGRRPTLLFVAHRKEILEQSLRTYREVLGDGSFGELYVAGEQPSGWAHVFASVQSLSAARVRGLPTDAYEVVVIDEFHHAAAPSYQALLEHLRPTELLGLTATPERTDGFDVRDLFDGRSAFELRLWEALDQDLLCPFHYYGVADNTDLSQLEWRRGGYATEGLDNLYTGNDARARLVLRALQDRVVDISTMRALGFCVSVDHANYMARVFQQAGINSRSITGDTPMPDRERWLREWRAGDIQCVFTVDVFNEGVDVPTLDTILMLRPTESATVFQQQLGRGLRRADGKALLTVLDFIGQQRREFRFADRFRILTGASGRDLERQVDEGFGYLPSGAQIVLDEVSHGIVLSNIVQSLRGSRSERVRELRELGDVGLTDYLQATGRELGEVYAGAKSWTELRRSAGMATPTGTSEEGALLKKLWRLTYVDDPERAHYYRTLSSANGPMVVDLDERGQRYAAMLLAILWPAWDGLTGIDDGLGRLRANASVCAEIDELLEHTSQANRRLASPLGSALATLPLFSHATYHREEVLIATGWAAFRPGGRSPKGHASGVVWADESRTDVFFVTLRKEEADFSPQTLYRDYPISLNRFHWESQNATAVESTTGQRYLNHQRLGTEVLIFTRLVRRNGLGAAPYLCLGRASYSEHRGSRPIAITWDLERPMPADVFTEASVVAS</sequence>
<dbReference type="InterPro" id="IPR027417">
    <property type="entry name" value="P-loop_NTPase"/>
</dbReference>
<dbReference type="PROSITE" id="PS51192">
    <property type="entry name" value="HELICASE_ATP_BIND_1"/>
    <property type="match status" value="1"/>
</dbReference>
<evidence type="ECO:0000313" key="3">
    <source>
        <dbReference type="EMBL" id="MBM7797868.1"/>
    </source>
</evidence>
<dbReference type="SMART" id="SM00490">
    <property type="entry name" value="HELICc"/>
    <property type="match status" value="1"/>
</dbReference>
<dbReference type="InterPro" id="IPR006935">
    <property type="entry name" value="Helicase/UvrB_N"/>
</dbReference>
<dbReference type="InterPro" id="IPR014001">
    <property type="entry name" value="Helicase_ATP-bd"/>
</dbReference>
<dbReference type="SMART" id="SM00487">
    <property type="entry name" value="DEXDc"/>
    <property type="match status" value="1"/>
</dbReference>
<accession>A0ABS2RGR1</accession>
<gene>
    <name evidence="3" type="ORF">JOE57_000789</name>
</gene>
<keyword evidence="3" id="KW-0347">Helicase</keyword>
<dbReference type="InterPro" id="IPR001650">
    <property type="entry name" value="Helicase_C-like"/>
</dbReference>
<dbReference type="Gene3D" id="3.30.870.10">
    <property type="entry name" value="Endonuclease Chain A"/>
    <property type="match status" value="1"/>
</dbReference>
<dbReference type="InterPro" id="IPR025202">
    <property type="entry name" value="PLD-like_dom"/>
</dbReference>
<dbReference type="InterPro" id="IPR021835">
    <property type="entry name" value="DUF3427"/>
</dbReference>
<dbReference type="RefSeq" id="WP_344243909.1">
    <property type="nucleotide sequence ID" value="NZ_BAAAQP010000011.1"/>
</dbReference>
<keyword evidence="3" id="KW-0547">Nucleotide-binding</keyword>
<reference evidence="3 4" key="1">
    <citation type="submission" date="2021-01" db="EMBL/GenBank/DDBJ databases">
        <title>Sequencing the genomes of 1000 actinobacteria strains.</title>
        <authorList>
            <person name="Klenk H.-P."/>
        </authorList>
    </citation>
    <scope>NUCLEOTIDE SEQUENCE [LARGE SCALE GENOMIC DNA]</scope>
    <source>
        <strain evidence="3 4">DSM 18662</strain>
    </source>
</reference>
<evidence type="ECO:0000259" key="2">
    <source>
        <dbReference type="PROSITE" id="PS51194"/>
    </source>
</evidence>
<dbReference type="Pfam" id="PF11907">
    <property type="entry name" value="DUF3427"/>
    <property type="match status" value="1"/>
</dbReference>
<keyword evidence="4" id="KW-1185">Reference proteome</keyword>
<dbReference type="InterPro" id="IPR052511">
    <property type="entry name" value="ATP-dep_Helicase"/>
</dbReference>
<name>A0ABS2RGR1_9ACTN</name>
<keyword evidence="3" id="KW-0378">Hydrolase</keyword>